<organism evidence="6 7">
    <name type="scientific">Kocuria rosea subsp. polaris</name>
    <dbReference type="NCBI Taxonomy" id="136273"/>
    <lineage>
        <taxon>Bacteria</taxon>
        <taxon>Bacillati</taxon>
        <taxon>Actinomycetota</taxon>
        <taxon>Actinomycetes</taxon>
        <taxon>Micrococcales</taxon>
        <taxon>Micrococcaceae</taxon>
        <taxon>Kocuria</taxon>
    </lineage>
</organism>
<evidence type="ECO:0000256" key="1">
    <source>
        <dbReference type="ARBA" id="ARBA00017562"/>
    </source>
</evidence>
<comment type="pathway">
    <text evidence="3">Lipid metabolism; fatty acid biosynthesis.</text>
</comment>
<comment type="caution">
    <text evidence="6">The sequence shown here is derived from an EMBL/GenBank/DDBJ whole genome shotgun (WGS) entry which is preliminary data.</text>
</comment>
<dbReference type="PANTHER" id="PTHR45266">
    <property type="entry name" value="OXALOACETATE DECARBOXYLASE ALPHA CHAIN"/>
    <property type="match status" value="1"/>
</dbReference>
<dbReference type="OrthoDB" id="9811735at2"/>
<dbReference type="PRINTS" id="PR01071">
    <property type="entry name" value="ACOABIOTINCC"/>
</dbReference>
<dbReference type="SUPFAM" id="SSF51230">
    <property type="entry name" value="Single hybrid motif"/>
    <property type="match status" value="1"/>
</dbReference>
<protein>
    <recommendedName>
        <fullName evidence="1 3">Biotin carboxyl carrier protein of acetyl-CoA carboxylase</fullName>
    </recommendedName>
</protein>
<dbReference type="PROSITE" id="PS50968">
    <property type="entry name" value="BIOTINYL_LIPOYL"/>
    <property type="match status" value="1"/>
</dbReference>
<keyword evidence="3" id="KW-0276">Fatty acid metabolism</keyword>
<gene>
    <name evidence="6" type="ORF">GY22_01595</name>
</gene>
<keyword evidence="2 3" id="KW-0092">Biotin</keyword>
<evidence type="ECO:0000313" key="7">
    <source>
        <dbReference type="Proteomes" id="UP000030466"/>
    </source>
</evidence>
<dbReference type="GO" id="GO:0003989">
    <property type="term" value="F:acetyl-CoA carboxylase activity"/>
    <property type="evidence" value="ECO:0007669"/>
    <property type="project" value="InterPro"/>
</dbReference>
<keyword evidence="3" id="KW-0443">Lipid metabolism</keyword>
<evidence type="ECO:0000259" key="5">
    <source>
        <dbReference type="PROSITE" id="PS50968"/>
    </source>
</evidence>
<proteinExistence type="predicted"/>
<dbReference type="RefSeq" id="WP_017834473.1">
    <property type="nucleotide sequence ID" value="NZ_JSUH01000001.1"/>
</dbReference>
<dbReference type="NCBIfam" id="NF005457">
    <property type="entry name" value="PRK07051.1"/>
    <property type="match status" value="1"/>
</dbReference>
<dbReference type="InterPro" id="IPR001249">
    <property type="entry name" value="AcCoA_biotinCC"/>
</dbReference>
<reference evidence="6 7" key="1">
    <citation type="journal article" date="2003" name="Int. J. Syst. Evol. Microbiol.">
        <title>Kocuria polaris sp. nov., an orange-pigmented psychrophilic bacterium isolated from an Antarctic cyanobacterial mat sample.</title>
        <authorList>
            <person name="Reddy G.S."/>
            <person name="Prakash J.S."/>
            <person name="Prabahar V."/>
            <person name="Matsumoto G.I."/>
            <person name="Stackebrandt E."/>
            <person name="Shivaji S."/>
        </authorList>
    </citation>
    <scope>NUCLEOTIDE SEQUENCE [LARGE SCALE GENOMIC DNA]</scope>
    <source>
        <strain evidence="6 7">CMS 76or</strain>
    </source>
</reference>
<dbReference type="GO" id="GO:0006633">
    <property type="term" value="P:fatty acid biosynthetic process"/>
    <property type="evidence" value="ECO:0007669"/>
    <property type="project" value="UniProtKB-UniPathway"/>
</dbReference>
<dbReference type="AlphaFoldDB" id="A0A0A6VWS2"/>
<keyword evidence="7" id="KW-1185">Reference proteome</keyword>
<dbReference type="Proteomes" id="UP000030466">
    <property type="component" value="Unassembled WGS sequence"/>
</dbReference>
<dbReference type="InterPro" id="IPR011053">
    <property type="entry name" value="Single_hybrid_motif"/>
</dbReference>
<keyword evidence="3" id="KW-0444">Lipid biosynthesis</keyword>
<dbReference type="InterPro" id="IPR050709">
    <property type="entry name" value="Biotin_Carboxyl_Carrier/Decarb"/>
</dbReference>
<evidence type="ECO:0000313" key="6">
    <source>
        <dbReference type="EMBL" id="KHD99046.1"/>
    </source>
</evidence>
<feature type="region of interest" description="Disordered" evidence="4">
    <location>
        <begin position="1"/>
        <end position="22"/>
    </location>
</feature>
<dbReference type="CDD" id="cd06850">
    <property type="entry name" value="biotinyl_domain"/>
    <property type="match status" value="1"/>
</dbReference>
<accession>A0A0A6VWS2</accession>
<dbReference type="UniPathway" id="UPA00094"/>
<evidence type="ECO:0000256" key="3">
    <source>
        <dbReference type="RuleBase" id="RU364072"/>
    </source>
</evidence>
<dbReference type="PANTHER" id="PTHR45266:SF3">
    <property type="entry name" value="OXALOACETATE DECARBOXYLASE ALPHA CHAIN"/>
    <property type="match status" value="1"/>
</dbReference>
<keyword evidence="3" id="KW-0275">Fatty acid biosynthesis</keyword>
<dbReference type="Pfam" id="PF00364">
    <property type="entry name" value="Biotin_lipoyl"/>
    <property type="match status" value="1"/>
</dbReference>
<sequence length="79" mass="8493">MTEIQSPLPGVFYRRPSPDKDPFVRDGDPVEAGQVIGLIEVMKQFSEVQSDAAGTIQAFEVEDGDMVNPGDVIAVVAES</sequence>
<comment type="function">
    <text evidence="3">This protein is a component of the acetyl coenzyme A carboxylase complex; first, biotin carboxylase catalyzes the carboxylation of the carrier protein and then the transcarboxylase transfers the carboxyl group to form malonyl-CoA.</text>
</comment>
<feature type="domain" description="Lipoyl-binding" evidence="5">
    <location>
        <begin position="1"/>
        <end position="77"/>
    </location>
</feature>
<dbReference type="GO" id="GO:0009317">
    <property type="term" value="C:acetyl-CoA carboxylase complex"/>
    <property type="evidence" value="ECO:0007669"/>
    <property type="project" value="InterPro"/>
</dbReference>
<dbReference type="InterPro" id="IPR000089">
    <property type="entry name" value="Biotin_lipoyl"/>
</dbReference>
<dbReference type="Gene3D" id="2.40.50.100">
    <property type="match status" value="1"/>
</dbReference>
<dbReference type="EMBL" id="JSUH01000001">
    <property type="protein sequence ID" value="KHD99046.1"/>
    <property type="molecule type" value="Genomic_DNA"/>
</dbReference>
<name>A0A0A6VWS2_KOCRO</name>
<evidence type="ECO:0000256" key="2">
    <source>
        <dbReference type="ARBA" id="ARBA00023267"/>
    </source>
</evidence>
<evidence type="ECO:0000256" key="4">
    <source>
        <dbReference type="SAM" id="MobiDB-lite"/>
    </source>
</evidence>